<dbReference type="CDD" id="cd06577">
    <property type="entry name" value="PASTA_pknB"/>
    <property type="match status" value="1"/>
</dbReference>
<dbReference type="InterPro" id="IPR005543">
    <property type="entry name" value="PASTA_dom"/>
</dbReference>
<organism evidence="3 4">
    <name type="scientific">Nocardioides thalensis</name>
    <dbReference type="NCBI Taxonomy" id="1914755"/>
    <lineage>
        <taxon>Bacteria</taxon>
        <taxon>Bacillati</taxon>
        <taxon>Actinomycetota</taxon>
        <taxon>Actinomycetes</taxon>
        <taxon>Propionibacteriales</taxon>
        <taxon>Nocardioidaceae</taxon>
        <taxon>Nocardioides</taxon>
    </lineage>
</organism>
<proteinExistence type="predicted"/>
<keyword evidence="4" id="KW-1185">Reference proteome</keyword>
<accession>A0A853C735</accession>
<dbReference type="Pfam" id="PF03793">
    <property type="entry name" value="PASTA"/>
    <property type="match status" value="1"/>
</dbReference>
<evidence type="ECO:0000256" key="1">
    <source>
        <dbReference type="SAM" id="MobiDB-lite"/>
    </source>
</evidence>
<feature type="domain" description="PASTA" evidence="2">
    <location>
        <begin position="1"/>
        <end position="61"/>
    </location>
</feature>
<feature type="region of interest" description="Disordered" evidence="1">
    <location>
        <begin position="181"/>
        <end position="233"/>
    </location>
</feature>
<name>A0A853C735_9ACTN</name>
<sequence>MPDVIGLRGRDARDAIRESGLTPVRHPSLMSACTPRGVYAQRPDAGETVGAGERVVVEVNTGSHGECGLRLSPTEPHLTAVAEQFVAFARGLGSPPLASRVELYLGNRIVETRDAEDLADHRHWRVCRPFYAARTCPFSAADTVGAWPGRLAFTGAPAQHPCAHPGAPPRAWAGLQRVTITPTRDSRVSTTGPSSSTSTPTIASPLPTSAGPNPETAGKPLAPPTTRGIELTA</sequence>
<dbReference type="Gene3D" id="3.30.10.20">
    <property type="match status" value="1"/>
</dbReference>
<gene>
    <name evidence="3" type="ORF">HNR19_003805</name>
</gene>
<comment type="caution">
    <text evidence="3">The sequence shown here is derived from an EMBL/GenBank/DDBJ whole genome shotgun (WGS) entry which is preliminary data.</text>
</comment>
<evidence type="ECO:0000259" key="2">
    <source>
        <dbReference type="PROSITE" id="PS51178"/>
    </source>
</evidence>
<dbReference type="EMBL" id="JACCFP010000001">
    <property type="protein sequence ID" value="NYJ03107.1"/>
    <property type="molecule type" value="Genomic_DNA"/>
</dbReference>
<dbReference type="AlphaFoldDB" id="A0A853C735"/>
<reference evidence="3 4" key="1">
    <citation type="submission" date="2020-07" db="EMBL/GenBank/DDBJ databases">
        <title>Sequencing the genomes of 1000 actinobacteria strains.</title>
        <authorList>
            <person name="Klenk H.-P."/>
        </authorList>
    </citation>
    <scope>NUCLEOTIDE SEQUENCE [LARGE SCALE GENOMIC DNA]</scope>
    <source>
        <strain evidence="3 4">DSM 103833</strain>
    </source>
</reference>
<evidence type="ECO:0000313" key="4">
    <source>
        <dbReference type="Proteomes" id="UP000530424"/>
    </source>
</evidence>
<feature type="compositionally biased region" description="Low complexity" evidence="1">
    <location>
        <begin position="188"/>
        <end position="209"/>
    </location>
</feature>
<dbReference type="RefSeq" id="WP_179669393.1">
    <property type="nucleotide sequence ID" value="NZ_JACCFP010000001.1"/>
</dbReference>
<dbReference type="PROSITE" id="PS51178">
    <property type="entry name" value="PASTA"/>
    <property type="match status" value="1"/>
</dbReference>
<evidence type="ECO:0000313" key="3">
    <source>
        <dbReference type="EMBL" id="NYJ03107.1"/>
    </source>
</evidence>
<dbReference type="Proteomes" id="UP000530424">
    <property type="component" value="Unassembled WGS sequence"/>
</dbReference>
<protein>
    <recommendedName>
        <fullName evidence="2">PASTA domain-containing protein</fullName>
    </recommendedName>
</protein>